<dbReference type="EMBL" id="BARV01023619">
    <property type="protein sequence ID" value="GAI38839.1"/>
    <property type="molecule type" value="Genomic_DNA"/>
</dbReference>
<keyword evidence="4" id="KW-0288">FMN</keyword>
<dbReference type="InterPro" id="IPR015864">
    <property type="entry name" value="FAD_synthase"/>
</dbReference>
<keyword evidence="5" id="KW-0808">Transferase</keyword>
<dbReference type="SUPFAM" id="SSF52374">
    <property type="entry name" value="Nucleotidylyl transferase"/>
    <property type="match status" value="1"/>
</dbReference>
<gene>
    <name evidence="11" type="ORF">S06H3_38719</name>
</gene>
<evidence type="ECO:0000256" key="2">
    <source>
        <dbReference type="ARBA" id="ARBA00010214"/>
    </source>
</evidence>
<sequence>MELKKYLLTEFGIDTLLVLESTAELLSLSPADFVEQFIVKNIQPAVVIEGESFNFGYGRGGGVHTLKKLGAEKGFEVVEIEAKEVKLSTGQIAKISSTLIRNMLESGRVADAAVAIGRPYRLIGQVIPGHGKGKQLGFPTANLEPTQQIIPAEGVYAGFVEIGKTAEDVCSAKEKIPAALSIGRAETFSPDHPLSVEAHILKDNIS</sequence>
<dbReference type="Gene3D" id="3.40.50.620">
    <property type="entry name" value="HUPs"/>
    <property type="match status" value="1"/>
</dbReference>
<keyword evidence="7" id="KW-0547">Nucleotide-binding</keyword>
<evidence type="ECO:0000256" key="7">
    <source>
        <dbReference type="ARBA" id="ARBA00022741"/>
    </source>
</evidence>
<dbReference type="PANTHER" id="PTHR22749:SF6">
    <property type="entry name" value="RIBOFLAVIN KINASE"/>
    <property type="match status" value="1"/>
</dbReference>
<dbReference type="AlphaFoldDB" id="X1Q6F2"/>
<dbReference type="InterPro" id="IPR023465">
    <property type="entry name" value="Riboflavin_kinase_dom_sf"/>
</dbReference>
<dbReference type="SUPFAM" id="SSF82114">
    <property type="entry name" value="Riboflavin kinase-like"/>
    <property type="match status" value="1"/>
</dbReference>
<dbReference type="Pfam" id="PF06574">
    <property type="entry name" value="FAD_syn"/>
    <property type="match status" value="1"/>
</dbReference>
<dbReference type="GO" id="GO:0006747">
    <property type="term" value="P:FAD biosynthetic process"/>
    <property type="evidence" value="ECO:0007669"/>
    <property type="project" value="UniProtKB-UniPathway"/>
</dbReference>
<dbReference type="PANTHER" id="PTHR22749">
    <property type="entry name" value="RIBOFLAVIN KINASE/FMN ADENYLYLTRANSFERASE"/>
    <property type="match status" value="1"/>
</dbReference>
<dbReference type="GO" id="GO:0003919">
    <property type="term" value="F:FMN adenylyltransferase activity"/>
    <property type="evidence" value="ECO:0007669"/>
    <property type="project" value="InterPro"/>
</dbReference>
<evidence type="ECO:0000256" key="8">
    <source>
        <dbReference type="ARBA" id="ARBA00022827"/>
    </source>
</evidence>
<evidence type="ECO:0000256" key="6">
    <source>
        <dbReference type="ARBA" id="ARBA00022695"/>
    </source>
</evidence>
<feature type="domain" description="Riboflavin kinase" evidence="10">
    <location>
        <begin position="115"/>
        <end position="206"/>
    </location>
</feature>
<keyword evidence="8" id="KW-0274">FAD</keyword>
<keyword evidence="6" id="KW-0548">Nucleotidyltransferase</keyword>
<comment type="similarity">
    <text evidence="2">Belongs to the RibF family.</text>
</comment>
<evidence type="ECO:0000256" key="3">
    <source>
        <dbReference type="ARBA" id="ARBA00022630"/>
    </source>
</evidence>
<protein>
    <recommendedName>
        <fullName evidence="10">Riboflavin kinase domain-containing protein</fullName>
    </recommendedName>
</protein>
<feature type="non-terminal residue" evidence="11">
    <location>
        <position position="206"/>
    </location>
</feature>
<name>X1Q6F2_9ZZZZ</name>
<organism evidence="11">
    <name type="scientific">marine sediment metagenome</name>
    <dbReference type="NCBI Taxonomy" id="412755"/>
    <lineage>
        <taxon>unclassified sequences</taxon>
        <taxon>metagenomes</taxon>
        <taxon>ecological metagenomes</taxon>
    </lineage>
</organism>
<dbReference type="InterPro" id="IPR015865">
    <property type="entry name" value="Riboflavin_kinase_bac/euk"/>
</dbReference>
<keyword evidence="9" id="KW-0067">ATP-binding</keyword>
<dbReference type="GO" id="GO:0008531">
    <property type="term" value="F:riboflavin kinase activity"/>
    <property type="evidence" value="ECO:0007669"/>
    <property type="project" value="InterPro"/>
</dbReference>
<evidence type="ECO:0000256" key="5">
    <source>
        <dbReference type="ARBA" id="ARBA00022679"/>
    </source>
</evidence>
<dbReference type="GO" id="GO:0009398">
    <property type="term" value="P:FMN biosynthetic process"/>
    <property type="evidence" value="ECO:0007669"/>
    <property type="project" value="TreeGrafter"/>
</dbReference>
<dbReference type="InterPro" id="IPR014729">
    <property type="entry name" value="Rossmann-like_a/b/a_fold"/>
</dbReference>
<comment type="pathway">
    <text evidence="1">Cofactor biosynthesis; FAD biosynthesis; FAD from FMN: step 1/1.</text>
</comment>
<evidence type="ECO:0000259" key="10">
    <source>
        <dbReference type="SMART" id="SM00904"/>
    </source>
</evidence>
<comment type="caution">
    <text evidence="11">The sequence shown here is derived from an EMBL/GenBank/DDBJ whole genome shotgun (WGS) entry which is preliminary data.</text>
</comment>
<evidence type="ECO:0000256" key="4">
    <source>
        <dbReference type="ARBA" id="ARBA00022643"/>
    </source>
</evidence>
<evidence type="ECO:0000256" key="9">
    <source>
        <dbReference type="ARBA" id="ARBA00022840"/>
    </source>
</evidence>
<dbReference type="GO" id="GO:0009231">
    <property type="term" value="P:riboflavin biosynthetic process"/>
    <property type="evidence" value="ECO:0007669"/>
    <property type="project" value="InterPro"/>
</dbReference>
<dbReference type="InterPro" id="IPR023468">
    <property type="entry name" value="Riboflavin_kinase"/>
</dbReference>
<dbReference type="Gene3D" id="2.40.30.30">
    <property type="entry name" value="Riboflavin kinase-like"/>
    <property type="match status" value="1"/>
</dbReference>
<dbReference type="GO" id="GO:0005524">
    <property type="term" value="F:ATP binding"/>
    <property type="evidence" value="ECO:0007669"/>
    <property type="project" value="UniProtKB-KW"/>
</dbReference>
<reference evidence="11" key="1">
    <citation type="journal article" date="2014" name="Front. Microbiol.">
        <title>High frequency of phylogenetically diverse reductive dehalogenase-homologous genes in deep subseafloor sedimentary metagenomes.</title>
        <authorList>
            <person name="Kawai M."/>
            <person name="Futagami T."/>
            <person name="Toyoda A."/>
            <person name="Takaki Y."/>
            <person name="Nishi S."/>
            <person name="Hori S."/>
            <person name="Arai W."/>
            <person name="Tsubouchi T."/>
            <person name="Morono Y."/>
            <person name="Uchiyama I."/>
            <person name="Ito T."/>
            <person name="Fujiyama A."/>
            <person name="Inagaki F."/>
            <person name="Takami H."/>
        </authorList>
    </citation>
    <scope>NUCLEOTIDE SEQUENCE</scope>
    <source>
        <strain evidence="11">Expedition CK06-06</strain>
    </source>
</reference>
<dbReference type="UniPathway" id="UPA00277">
    <property type="reaction ID" value="UER00407"/>
</dbReference>
<evidence type="ECO:0000256" key="1">
    <source>
        <dbReference type="ARBA" id="ARBA00004726"/>
    </source>
</evidence>
<proteinExistence type="inferred from homology"/>
<dbReference type="SMART" id="SM00904">
    <property type="entry name" value="Flavokinase"/>
    <property type="match status" value="1"/>
</dbReference>
<accession>X1Q6F2</accession>
<dbReference type="Pfam" id="PF01687">
    <property type="entry name" value="Flavokinase"/>
    <property type="match status" value="1"/>
</dbReference>
<keyword evidence="3" id="KW-0285">Flavoprotein</keyword>
<evidence type="ECO:0000313" key="11">
    <source>
        <dbReference type="EMBL" id="GAI38839.1"/>
    </source>
</evidence>